<proteinExistence type="predicted"/>
<comment type="caution">
    <text evidence="1">The sequence shown here is derived from an EMBL/GenBank/DDBJ whole genome shotgun (WGS) entry which is preliminary data.</text>
</comment>
<dbReference type="EMBL" id="FOXX01000017">
    <property type="protein sequence ID" value="SFQ85994.1"/>
    <property type="molecule type" value="Genomic_DNA"/>
</dbReference>
<accession>A0A1I6BYN0</accession>
<dbReference type="Proteomes" id="UP000182762">
    <property type="component" value="Unassembled WGS sequence"/>
</dbReference>
<gene>
    <name evidence="1" type="ORF">SAMN02745910_04528</name>
</gene>
<keyword evidence="2" id="KW-1185">Reference proteome</keyword>
<protein>
    <submittedName>
        <fullName evidence="1">Uncharacterized protein</fullName>
    </submittedName>
</protein>
<evidence type="ECO:0000313" key="1">
    <source>
        <dbReference type="EMBL" id="SFQ85994.1"/>
    </source>
</evidence>
<evidence type="ECO:0000313" key="2">
    <source>
        <dbReference type="Proteomes" id="UP000182762"/>
    </source>
</evidence>
<organism evidence="1 2">
    <name type="scientific">Priestia endophytica DSM 13796</name>
    <dbReference type="NCBI Taxonomy" id="1121089"/>
    <lineage>
        <taxon>Bacteria</taxon>
        <taxon>Bacillati</taxon>
        <taxon>Bacillota</taxon>
        <taxon>Bacilli</taxon>
        <taxon>Bacillales</taxon>
        <taxon>Bacillaceae</taxon>
        <taxon>Priestia</taxon>
    </lineage>
</organism>
<name>A0A1I6BYN0_9BACI</name>
<reference evidence="1 2" key="1">
    <citation type="submission" date="2016-10" db="EMBL/GenBank/DDBJ databases">
        <authorList>
            <person name="Varghese N."/>
            <person name="Submissions S."/>
        </authorList>
    </citation>
    <scope>NUCLEOTIDE SEQUENCE [LARGE SCALE GENOMIC DNA]</scope>
    <source>
        <strain evidence="1 2">DSM 13796</strain>
    </source>
</reference>
<sequence>MKQVSFSLLPRQAGTYKSLVDSSMQSKILRNYILHEYQLPEQLSIINEGDKKGLKLEKFLFDEPTNIRLNELVKYVRKNGYIANRSSLMRHILSQLITNLKKNSTIPPKERAVRPLNFYFKKGTKEVLEQFVSFRNRNAVIERFILEDYKPSDVQHLLDKPKELEQMRIGVDRTAIEKLDEFVENIAQKGVTRTALMRDVVEKIIAKLSNTDTRKLIAETRLQNALFEYEQAFGKDVLREQLYKYVTYDESDPVH</sequence>
<dbReference type="RefSeq" id="WP_061802970.1">
    <property type="nucleotide sequence ID" value="NZ_FOXX01000017.1"/>
</dbReference>
<dbReference type="GeneID" id="93713061"/>